<dbReference type="PANTHER" id="PTHR30627">
    <property type="entry name" value="PEPTIDOGLYCAN D,D-TRANSPEPTIDASE"/>
    <property type="match status" value="1"/>
</dbReference>
<evidence type="ECO:0000256" key="4">
    <source>
        <dbReference type="ARBA" id="ARBA00022519"/>
    </source>
</evidence>
<evidence type="ECO:0000256" key="3">
    <source>
        <dbReference type="ARBA" id="ARBA00022475"/>
    </source>
</evidence>
<evidence type="ECO:0000256" key="6">
    <source>
        <dbReference type="ARBA" id="ARBA00022670"/>
    </source>
</evidence>
<dbReference type="InterPro" id="IPR050515">
    <property type="entry name" value="Beta-lactam/transpept"/>
</dbReference>
<evidence type="ECO:0000313" key="18">
    <source>
        <dbReference type="EMBL" id="MCY1079905.1"/>
    </source>
</evidence>
<dbReference type="Pfam" id="PF00905">
    <property type="entry name" value="Transpeptidase"/>
    <property type="match status" value="1"/>
</dbReference>
<gene>
    <name evidence="18" type="primary">mrdA</name>
    <name evidence="18" type="ORF">OV287_36185</name>
</gene>
<keyword evidence="7 15" id="KW-0812">Transmembrane</keyword>
<dbReference type="InterPro" id="IPR005311">
    <property type="entry name" value="PBP_dimer"/>
</dbReference>
<dbReference type="InterPro" id="IPR017790">
    <property type="entry name" value="Penicillin-binding_protein_2"/>
</dbReference>
<feature type="transmembrane region" description="Helical" evidence="15">
    <location>
        <begin position="20"/>
        <end position="38"/>
    </location>
</feature>
<keyword evidence="3" id="KW-1003">Cell membrane</keyword>
<evidence type="ECO:0000256" key="2">
    <source>
        <dbReference type="ARBA" id="ARBA00004236"/>
    </source>
</evidence>
<dbReference type="EC" id="3.4.16.4" evidence="18"/>
<keyword evidence="9" id="KW-0133">Cell shape</keyword>
<evidence type="ECO:0000259" key="16">
    <source>
        <dbReference type="Pfam" id="PF00905"/>
    </source>
</evidence>
<evidence type="ECO:0000256" key="8">
    <source>
        <dbReference type="ARBA" id="ARBA00022801"/>
    </source>
</evidence>
<dbReference type="InterPro" id="IPR012338">
    <property type="entry name" value="Beta-lactam/transpept-like"/>
</dbReference>
<dbReference type="SUPFAM" id="SSF56519">
    <property type="entry name" value="Penicillin binding protein dimerisation domain"/>
    <property type="match status" value="1"/>
</dbReference>
<evidence type="ECO:0000256" key="13">
    <source>
        <dbReference type="ARBA" id="ARBA00023316"/>
    </source>
</evidence>
<dbReference type="Gene3D" id="3.90.1310.10">
    <property type="entry name" value="Penicillin-binding protein 2a (Domain 2)"/>
    <property type="match status" value="1"/>
</dbReference>
<dbReference type="Gene3D" id="3.40.710.10">
    <property type="entry name" value="DD-peptidase/beta-lactamase superfamily"/>
    <property type="match status" value="1"/>
</dbReference>
<keyword evidence="6" id="KW-0645">Protease</keyword>
<keyword evidence="19" id="KW-1185">Reference proteome</keyword>
<name>A0ABT4AE17_9BACT</name>
<comment type="subcellular location">
    <subcellularLocation>
        <location evidence="2">Cell membrane</location>
    </subcellularLocation>
    <subcellularLocation>
        <location evidence="1">Membrane</location>
        <topology evidence="1">Single-pass membrane protein</topology>
    </subcellularLocation>
</comment>
<keyword evidence="5 18" id="KW-0121">Carboxypeptidase</keyword>
<evidence type="ECO:0000313" key="19">
    <source>
        <dbReference type="Proteomes" id="UP001207654"/>
    </source>
</evidence>
<dbReference type="Pfam" id="PF03717">
    <property type="entry name" value="PBP_dimer"/>
    <property type="match status" value="1"/>
</dbReference>
<dbReference type="GO" id="GO:0009002">
    <property type="term" value="F:serine-type D-Ala-D-Ala carboxypeptidase activity"/>
    <property type="evidence" value="ECO:0007669"/>
    <property type="project" value="UniProtKB-EC"/>
</dbReference>
<proteinExistence type="predicted"/>
<evidence type="ECO:0000256" key="1">
    <source>
        <dbReference type="ARBA" id="ARBA00004167"/>
    </source>
</evidence>
<evidence type="ECO:0000256" key="12">
    <source>
        <dbReference type="ARBA" id="ARBA00023136"/>
    </source>
</evidence>
<accession>A0ABT4AE17</accession>
<evidence type="ECO:0000256" key="7">
    <source>
        <dbReference type="ARBA" id="ARBA00022692"/>
    </source>
</evidence>
<dbReference type="SUPFAM" id="SSF56601">
    <property type="entry name" value="beta-lactamase/transpeptidase-like"/>
    <property type="match status" value="1"/>
</dbReference>
<evidence type="ECO:0000256" key="9">
    <source>
        <dbReference type="ARBA" id="ARBA00022960"/>
    </source>
</evidence>
<evidence type="ECO:0000256" key="15">
    <source>
        <dbReference type="SAM" id="Phobius"/>
    </source>
</evidence>
<keyword evidence="4" id="KW-0997">Cell inner membrane</keyword>
<dbReference type="RefSeq" id="WP_267538595.1">
    <property type="nucleotide sequence ID" value="NZ_JAPNKA010000001.1"/>
</dbReference>
<dbReference type="Gene3D" id="3.30.1390.30">
    <property type="entry name" value="Penicillin-binding protein 2a, domain 3"/>
    <property type="match status" value="1"/>
</dbReference>
<dbReference type="InterPro" id="IPR001460">
    <property type="entry name" value="PCN-bd_Tpept"/>
</dbReference>
<dbReference type="Proteomes" id="UP001207654">
    <property type="component" value="Unassembled WGS sequence"/>
</dbReference>
<evidence type="ECO:0000256" key="10">
    <source>
        <dbReference type="ARBA" id="ARBA00022984"/>
    </source>
</evidence>
<evidence type="ECO:0000259" key="17">
    <source>
        <dbReference type="Pfam" id="PF03717"/>
    </source>
</evidence>
<evidence type="ECO:0000256" key="5">
    <source>
        <dbReference type="ARBA" id="ARBA00022645"/>
    </source>
</evidence>
<keyword evidence="10" id="KW-0573">Peptidoglycan synthesis</keyword>
<keyword evidence="8 18" id="KW-0378">Hydrolase</keyword>
<dbReference type="NCBIfam" id="TIGR03423">
    <property type="entry name" value="pbp2_mrdA"/>
    <property type="match status" value="1"/>
</dbReference>
<organism evidence="18 19">
    <name type="scientific">Archangium lansingense</name>
    <dbReference type="NCBI Taxonomy" id="2995310"/>
    <lineage>
        <taxon>Bacteria</taxon>
        <taxon>Pseudomonadati</taxon>
        <taxon>Myxococcota</taxon>
        <taxon>Myxococcia</taxon>
        <taxon>Myxococcales</taxon>
        <taxon>Cystobacterineae</taxon>
        <taxon>Archangiaceae</taxon>
        <taxon>Archangium</taxon>
    </lineage>
</organism>
<comment type="caution">
    <text evidence="18">The sequence shown here is derived from an EMBL/GenBank/DDBJ whole genome shotgun (WGS) entry which is preliminary data.</text>
</comment>
<evidence type="ECO:0000256" key="14">
    <source>
        <dbReference type="SAM" id="MobiDB-lite"/>
    </source>
</evidence>
<sequence>MKATLGQNTPPGRDLKRHFFYLGLAMVVGLFLLAIQLYRLQITQGEEYAAKSVANFVREVRLRADRGLIKDRRGLILVDSRPSFDAFLIPAFCLDCSEKVLPKLAELLRWDEAQRLKVEAAMRAGRRTGSFLPVPVQIDLSRDEYDRLNARRDVLDGVEVVPVPHRNYRAGSVLSHVLGYMNEINPDELEKLNKEGAHYALGDYVGRRGLERYYEAKLRGTDGVRKEVVNARGRALDELNGMLGADAVRPPTPGANVVLSLDMRLQEAAERAFPGSAGGVVAIDVKTGFIRALISRPGFDPNLLTGRITSAQMTALARDPMQPMINRVAAEHYPPGSIFKVVTALAAFKSGAFNPSTVVNCPGGYKLGSRVWRCHLDRGHGPRDGIQAMQSSCDIWYYKVADTLGLNPIAEMGQALGLGQPTGVGVMAEVPGIMPSTEYHDRVTPGGYFKGLALNSSIGQGDNNVTVIQMALLYAALANGGTLLKPQLVERLEGPDGKLLEAYEPLVVRQVSIPEAHRRAVIEGLVATVNEAGGTAYGSRLKDILVAGKTGTAQVARIGAVRQRISQMDFFTRHHAWFAGFAPANNPEIAVVVLNEHGGSGGTDAAPTGMAILQKYFDLKEEDLASPAPRVNQPYTPPSLSSPVAGDALTQDR</sequence>
<keyword evidence="12 15" id="KW-0472">Membrane</keyword>
<keyword evidence="11 15" id="KW-1133">Transmembrane helix</keyword>
<keyword evidence="13" id="KW-0961">Cell wall biogenesis/degradation</keyword>
<feature type="domain" description="Penicillin-binding protein transpeptidase" evidence="16">
    <location>
        <begin position="278"/>
        <end position="613"/>
    </location>
</feature>
<dbReference type="PANTHER" id="PTHR30627:SF2">
    <property type="entry name" value="PEPTIDOGLYCAN D,D-TRANSPEPTIDASE MRDA"/>
    <property type="match status" value="1"/>
</dbReference>
<feature type="region of interest" description="Disordered" evidence="14">
    <location>
        <begin position="627"/>
        <end position="653"/>
    </location>
</feature>
<reference evidence="18 19" key="1">
    <citation type="submission" date="2022-11" db="EMBL/GenBank/DDBJ databases">
        <title>Minimal conservation of predation-associated metabolite biosynthetic gene clusters underscores biosynthetic potential of Myxococcota including descriptions for ten novel species: Archangium lansinium sp. nov., Myxococcus landrumus sp. nov., Nannocystis bai.</title>
        <authorList>
            <person name="Ahearne A."/>
            <person name="Stevens C."/>
            <person name="Phillips K."/>
        </authorList>
    </citation>
    <scope>NUCLEOTIDE SEQUENCE [LARGE SCALE GENOMIC DNA]</scope>
    <source>
        <strain evidence="18 19">MIWBW</strain>
    </source>
</reference>
<feature type="domain" description="Penicillin-binding protein dimerisation" evidence="17">
    <location>
        <begin position="63"/>
        <end position="239"/>
    </location>
</feature>
<evidence type="ECO:0000256" key="11">
    <source>
        <dbReference type="ARBA" id="ARBA00022989"/>
    </source>
</evidence>
<dbReference type="EMBL" id="JAPNKA010000001">
    <property type="protein sequence ID" value="MCY1079905.1"/>
    <property type="molecule type" value="Genomic_DNA"/>
</dbReference>
<protein>
    <submittedName>
        <fullName evidence="18">Penicillin-binding protein 2</fullName>
        <ecNumber evidence="18">3.4.16.4</ecNumber>
    </submittedName>
</protein>
<dbReference type="InterPro" id="IPR036138">
    <property type="entry name" value="PBP_dimer_sf"/>
</dbReference>